<feature type="domain" description="Malonyl-CoA decarboxylase C-terminal" evidence="2">
    <location>
        <begin position="675"/>
        <end position="755"/>
    </location>
</feature>
<keyword evidence="4" id="KW-1185">Reference proteome</keyword>
<dbReference type="Gene3D" id="3.40.630.150">
    <property type="entry name" value="Malonyl-CoA decarboxylase, catalytic domain"/>
    <property type="match status" value="2"/>
</dbReference>
<dbReference type="GO" id="GO:0006085">
    <property type="term" value="P:acetyl-CoA biosynthetic process"/>
    <property type="evidence" value="ECO:0007669"/>
    <property type="project" value="TreeGrafter"/>
</dbReference>
<dbReference type="InterPro" id="IPR038917">
    <property type="entry name" value="Malonyl_CoA_deC"/>
</dbReference>
<dbReference type="VEuPathDB" id="TriTrypDB:Lsey_0190_0060"/>
<gene>
    <name evidence="3" type="ORF">ABL78_5546</name>
</gene>
<dbReference type="GO" id="GO:0050080">
    <property type="term" value="F:malonyl-CoA decarboxylase activity"/>
    <property type="evidence" value="ECO:0007669"/>
    <property type="project" value="InterPro"/>
</dbReference>
<dbReference type="InterPro" id="IPR042303">
    <property type="entry name" value="Malonyl_CoA_deC_C_sf"/>
</dbReference>
<evidence type="ECO:0000313" key="3">
    <source>
        <dbReference type="EMBL" id="KPI85398.1"/>
    </source>
</evidence>
<dbReference type="Pfam" id="PF05292">
    <property type="entry name" value="MCD"/>
    <property type="match status" value="2"/>
</dbReference>
<dbReference type="OrthoDB" id="426718at2759"/>
<dbReference type="PANTHER" id="PTHR28641:SF1">
    <property type="entry name" value="MALONYL-COA DECARBOXYLASE, MITOCHONDRIAL"/>
    <property type="match status" value="1"/>
</dbReference>
<feature type="domain" description="Malonyl-CoA decarboxylase C-terminal" evidence="2">
    <location>
        <begin position="377"/>
        <end position="578"/>
    </location>
</feature>
<organism evidence="3 4">
    <name type="scientific">Leptomonas seymouri</name>
    <dbReference type="NCBI Taxonomy" id="5684"/>
    <lineage>
        <taxon>Eukaryota</taxon>
        <taxon>Discoba</taxon>
        <taxon>Euglenozoa</taxon>
        <taxon>Kinetoplastea</taxon>
        <taxon>Metakinetoplastina</taxon>
        <taxon>Trypanosomatida</taxon>
        <taxon>Trypanosomatidae</taxon>
        <taxon>Leishmaniinae</taxon>
        <taxon>Leptomonas</taxon>
    </lineage>
</organism>
<dbReference type="GO" id="GO:2001294">
    <property type="term" value="P:malonyl-CoA catabolic process"/>
    <property type="evidence" value="ECO:0007669"/>
    <property type="project" value="TreeGrafter"/>
</dbReference>
<protein>
    <submittedName>
        <fullName evidence="3">Malonyl-coa decarboxylase-like protein</fullName>
    </submittedName>
</protein>
<dbReference type="PANTHER" id="PTHR28641">
    <property type="match status" value="1"/>
</dbReference>
<dbReference type="EMBL" id="LJSK01000190">
    <property type="protein sequence ID" value="KPI85398.1"/>
    <property type="molecule type" value="Genomic_DNA"/>
</dbReference>
<dbReference type="InterPro" id="IPR007956">
    <property type="entry name" value="Malonyl_CoA_deC_C"/>
</dbReference>
<feature type="coiled-coil region" evidence="1">
    <location>
        <begin position="218"/>
        <end position="245"/>
    </location>
</feature>
<dbReference type="GO" id="GO:0006633">
    <property type="term" value="P:fatty acid biosynthetic process"/>
    <property type="evidence" value="ECO:0007669"/>
    <property type="project" value="InterPro"/>
</dbReference>
<dbReference type="GO" id="GO:0005782">
    <property type="term" value="C:peroxisomal matrix"/>
    <property type="evidence" value="ECO:0007669"/>
    <property type="project" value="TreeGrafter"/>
</dbReference>
<dbReference type="AlphaFoldDB" id="A0A0N1PCF8"/>
<name>A0A0N1PCF8_LEPSE</name>
<reference evidence="3 4" key="1">
    <citation type="journal article" date="2015" name="PLoS Pathog.">
        <title>Leptomonas seymouri: Adaptations to the Dixenous Life Cycle Analyzed by Genome Sequencing, Transcriptome Profiling and Co-infection with Leishmania donovani.</title>
        <authorList>
            <person name="Kraeva N."/>
            <person name="Butenko A."/>
            <person name="Hlavacova J."/>
            <person name="Kostygov A."/>
            <person name="Myskova J."/>
            <person name="Grybchuk D."/>
            <person name="Lestinova T."/>
            <person name="Votypka J."/>
            <person name="Volf P."/>
            <person name="Opperdoes F."/>
            <person name="Flegontov P."/>
            <person name="Lukes J."/>
            <person name="Yurchenko V."/>
        </authorList>
    </citation>
    <scope>NUCLEOTIDE SEQUENCE [LARGE SCALE GENOMIC DNA]</scope>
    <source>
        <strain evidence="3 4">ATCC 30220</strain>
    </source>
</reference>
<dbReference type="OMA" id="HVSNGAT"/>
<dbReference type="GO" id="GO:0005759">
    <property type="term" value="C:mitochondrial matrix"/>
    <property type="evidence" value="ECO:0007669"/>
    <property type="project" value="TreeGrafter"/>
</dbReference>
<evidence type="ECO:0000259" key="2">
    <source>
        <dbReference type="Pfam" id="PF05292"/>
    </source>
</evidence>
<proteinExistence type="predicted"/>
<sequence length="787" mass="85445">MQVMGRSPVAAVAASTSVVISVGTCHRLFSHWTCPALNRKRPSGQPAACCKTTHGLGVLGEDRIARWCRRLWDITNKSADTLQPMHLLPRPNSLHEAQLKAMDEAAVKREATAKPATGAEASATTSAATPLTAVAEVDSMEVDALLARLRRAISGEGSRISGVIAEDVWTVFDLLVPLAAQEDVSAANITRDIEENFFAFVAILNELDFDLQAVTLASTDLEARLAAYVAQLRQLEDKEKQLATSRSAKSAPDRASEASEFTEQLMKAKGEVIRCCFQARNVGAPLYYTWLRHTASLADGLRRLMHFRKLAHYFESLCKKRIAEFNAQLKSVSASLPQEARDDVVRQQIKWRRRLVEVGLIDSALSLLFHDFFAKEYLVMEELTWYATPPSLLDQIVRAEGVHPFLNGIDDVRYRLQPTHHRHIFAFLHPAIVEEPLIAVQVALTHGIASSVDRILGRPTPLADPANTTKAAELFRQLGAAASSSTAAAEAADGNVNTAMFYSINSAQSALRGMDMGNHLIKRVVKEIEGNINASRQARSLTPIHTFSTLSPIPLYVQWLAGEVAALSAKAKAKVSTGTAVDAAPTGIFGSNLTRDEEGRLYLAPLREAVMGYILRHPTVLAEEARAVVASGDCSAGTKGEDPTAANVAVLAYLLRLFQAAPTDTAPAAAANGPTVERRWWNDHAFTGALEGPLLRSVAVYLCTAKRGGDARVFDPVGNFHVSNGATVYRLNFLANTTAQGSRESACVMVNYWYDMPTVSSNVAAYEVRKRVALGEPMTALLGAEAQ</sequence>
<evidence type="ECO:0000313" key="4">
    <source>
        <dbReference type="Proteomes" id="UP000038009"/>
    </source>
</evidence>
<keyword evidence="1" id="KW-0175">Coiled coil</keyword>
<evidence type="ECO:0000256" key="1">
    <source>
        <dbReference type="SAM" id="Coils"/>
    </source>
</evidence>
<comment type="caution">
    <text evidence="3">The sequence shown here is derived from an EMBL/GenBank/DDBJ whole genome shotgun (WGS) entry which is preliminary data.</text>
</comment>
<dbReference type="Proteomes" id="UP000038009">
    <property type="component" value="Unassembled WGS sequence"/>
</dbReference>
<accession>A0A0N1PCF8</accession>